<feature type="binding site" evidence="2">
    <location>
        <position position="75"/>
    </location>
    <ligand>
        <name>Fe cation</name>
        <dbReference type="ChEBI" id="CHEBI:24875"/>
    </ligand>
</feature>
<dbReference type="Pfam" id="PF02678">
    <property type="entry name" value="Pirin"/>
    <property type="match status" value="1"/>
</dbReference>
<dbReference type="InterPro" id="IPR011051">
    <property type="entry name" value="RmlC_Cupin_sf"/>
</dbReference>
<dbReference type="InterPro" id="IPR014710">
    <property type="entry name" value="RmlC-like_jellyroll"/>
</dbReference>
<evidence type="ECO:0000256" key="4">
    <source>
        <dbReference type="SAM" id="MobiDB-lite"/>
    </source>
</evidence>
<organism evidence="7">
    <name type="scientific">Shewanella algae</name>
    <dbReference type="NCBI Taxonomy" id="38313"/>
    <lineage>
        <taxon>Bacteria</taxon>
        <taxon>Pseudomonadati</taxon>
        <taxon>Pseudomonadota</taxon>
        <taxon>Gammaproteobacteria</taxon>
        <taxon>Alteromonadales</taxon>
        <taxon>Shewanellaceae</taxon>
        <taxon>Shewanella</taxon>
    </lineage>
</organism>
<reference evidence="7" key="1">
    <citation type="submission" date="2018-09" db="EMBL/GenBank/DDBJ databases">
        <title>Genome sequencing and analysis.</title>
        <authorList>
            <person name="Huang Y.-T."/>
        </authorList>
    </citation>
    <scope>NUCLEOTIDE SEQUENCE</scope>
    <source>
        <strain evidence="7">HIDE</strain>
    </source>
</reference>
<accession>A0A7T8IRS6</accession>
<dbReference type="InterPro" id="IPR008778">
    <property type="entry name" value="Pirin_C_dom"/>
</dbReference>
<dbReference type="CDD" id="cd02909">
    <property type="entry name" value="cupin_pirin_N"/>
    <property type="match status" value="1"/>
</dbReference>
<protein>
    <submittedName>
        <fullName evidence="7">Pirin family protein</fullName>
    </submittedName>
</protein>
<feature type="domain" description="Pirin N-terminal" evidence="5">
    <location>
        <begin position="39"/>
        <end position="137"/>
    </location>
</feature>
<feature type="region of interest" description="Disordered" evidence="4">
    <location>
        <begin position="1"/>
        <end position="22"/>
    </location>
</feature>
<dbReference type="RefSeq" id="WP_025890132.1">
    <property type="nucleotide sequence ID" value="NZ_AP024609.1"/>
</dbReference>
<proteinExistence type="inferred from homology"/>
<dbReference type="AlphaFoldDB" id="A0A7T8IRS6"/>
<evidence type="ECO:0000313" key="7">
    <source>
        <dbReference type="EMBL" id="QQO85641.1"/>
    </source>
</evidence>
<evidence type="ECO:0000256" key="3">
    <source>
        <dbReference type="RuleBase" id="RU003457"/>
    </source>
</evidence>
<comment type="cofactor">
    <cofactor evidence="2">
        <name>Fe cation</name>
        <dbReference type="ChEBI" id="CHEBI:24875"/>
    </cofactor>
    <text evidence="2">Binds 1 Fe cation per subunit.</text>
</comment>
<dbReference type="SUPFAM" id="SSF51182">
    <property type="entry name" value="RmlC-like cupins"/>
    <property type="match status" value="1"/>
</dbReference>
<keyword evidence="2" id="KW-0479">Metal-binding</keyword>
<dbReference type="InterPro" id="IPR012093">
    <property type="entry name" value="Pirin"/>
</dbReference>
<dbReference type="PANTHER" id="PTHR13903:SF8">
    <property type="entry name" value="PIRIN"/>
    <property type="match status" value="1"/>
</dbReference>
<dbReference type="EMBL" id="CP032664">
    <property type="protein sequence ID" value="QQO85641.1"/>
    <property type="molecule type" value="Genomic_DNA"/>
</dbReference>
<evidence type="ECO:0000256" key="1">
    <source>
        <dbReference type="ARBA" id="ARBA00008416"/>
    </source>
</evidence>
<sequence>MSDRQIPPFYAGSREYSSKDGRQRIQKLEPRFDDVGGIPVARAIPQKARRLIGPWCFLDHIGPASSGPLMDVGPHPHIGLQTFTWMLAGEILHRDSLGSQQLIRPGQVNLMTAGHGIAHTEEAQPGHTELHAAQLWIALPEAHKDTQPRFDHYADLPRWTEAGVDFTLLIGQWLQRKSPAVHFSPIIGLDLLSHDSALLSLPLDPNFEYGLMPLEGCMQVDGEPFAQDTLAYLGLNRTEVSLELAPESRILLLGGTPLGEAITIWWNFVGHCKAEITAAQAQWLAEDPRFAAVPGYRGKRLLPPRSPGNQSFGSRMGTL</sequence>
<feature type="binding site" evidence="2">
    <location>
        <position position="77"/>
    </location>
    <ligand>
        <name>Fe cation</name>
        <dbReference type="ChEBI" id="CHEBI:24875"/>
    </ligand>
</feature>
<feature type="domain" description="Pirin C-terminal" evidence="6">
    <location>
        <begin position="190"/>
        <end position="283"/>
    </location>
</feature>
<dbReference type="InterPro" id="IPR003829">
    <property type="entry name" value="Pirin_N_dom"/>
</dbReference>
<comment type="similarity">
    <text evidence="1 3">Belongs to the pirin family.</text>
</comment>
<dbReference type="PIRSF" id="PIRSF006232">
    <property type="entry name" value="Pirin"/>
    <property type="match status" value="1"/>
</dbReference>
<dbReference type="GO" id="GO:0046872">
    <property type="term" value="F:metal ion binding"/>
    <property type="evidence" value="ECO:0007669"/>
    <property type="project" value="UniProtKB-KW"/>
</dbReference>
<feature type="binding site" evidence="2">
    <location>
        <position position="119"/>
    </location>
    <ligand>
        <name>Fe cation</name>
        <dbReference type="ChEBI" id="CHEBI:24875"/>
    </ligand>
</feature>
<dbReference type="PANTHER" id="PTHR13903">
    <property type="entry name" value="PIRIN-RELATED"/>
    <property type="match status" value="1"/>
</dbReference>
<gene>
    <name evidence="7" type="ORF">D7032_21635</name>
</gene>
<name>A0A7T8IRS6_9GAMM</name>
<feature type="binding site" evidence="2">
    <location>
        <position position="121"/>
    </location>
    <ligand>
        <name>Fe cation</name>
        <dbReference type="ChEBI" id="CHEBI:24875"/>
    </ligand>
</feature>
<evidence type="ECO:0000256" key="2">
    <source>
        <dbReference type="PIRSR" id="PIRSR006232-1"/>
    </source>
</evidence>
<dbReference type="Gene3D" id="2.60.120.10">
    <property type="entry name" value="Jelly Rolls"/>
    <property type="match status" value="2"/>
</dbReference>
<evidence type="ECO:0000259" key="5">
    <source>
        <dbReference type="Pfam" id="PF02678"/>
    </source>
</evidence>
<evidence type="ECO:0000259" key="6">
    <source>
        <dbReference type="Pfam" id="PF05726"/>
    </source>
</evidence>
<keyword evidence="2" id="KW-0408">Iron</keyword>
<dbReference type="Pfam" id="PF05726">
    <property type="entry name" value="Pirin_C"/>
    <property type="match status" value="1"/>
</dbReference>